<evidence type="ECO:0000313" key="3">
    <source>
        <dbReference type="Proteomes" id="UP000324022"/>
    </source>
</evidence>
<organism evidence="2 3">
    <name type="scientific">Ustilago trichophora</name>
    <dbReference type="NCBI Taxonomy" id="86804"/>
    <lineage>
        <taxon>Eukaryota</taxon>
        <taxon>Fungi</taxon>
        <taxon>Dikarya</taxon>
        <taxon>Basidiomycota</taxon>
        <taxon>Ustilaginomycotina</taxon>
        <taxon>Ustilaginomycetes</taxon>
        <taxon>Ustilaginales</taxon>
        <taxon>Ustilaginaceae</taxon>
        <taxon>Ustilago</taxon>
    </lineage>
</organism>
<protein>
    <submittedName>
        <fullName evidence="2">Uncharacterized protein</fullName>
    </submittedName>
</protein>
<dbReference type="AlphaFoldDB" id="A0A5C3E5M0"/>
<accession>A0A5C3E5M0</accession>
<dbReference type="Proteomes" id="UP000324022">
    <property type="component" value="Unassembled WGS sequence"/>
</dbReference>
<evidence type="ECO:0000313" key="2">
    <source>
        <dbReference type="EMBL" id="SPO25728.1"/>
    </source>
</evidence>
<keyword evidence="3" id="KW-1185">Reference proteome</keyword>
<proteinExistence type="predicted"/>
<reference evidence="2 3" key="1">
    <citation type="submission" date="2018-03" db="EMBL/GenBank/DDBJ databases">
        <authorList>
            <person name="Guldener U."/>
        </authorList>
    </citation>
    <scope>NUCLEOTIDE SEQUENCE [LARGE SCALE GENOMIC DNA]</scope>
    <source>
        <strain evidence="2 3">NBRC100155</strain>
    </source>
</reference>
<gene>
    <name evidence="2" type="ORF">UTRI_03093</name>
</gene>
<evidence type="ECO:0000256" key="1">
    <source>
        <dbReference type="SAM" id="MobiDB-lite"/>
    </source>
</evidence>
<feature type="region of interest" description="Disordered" evidence="1">
    <location>
        <begin position="67"/>
        <end position="105"/>
    </location>
</feature>
<sequence length="105" mass="11377">MKGHAHTPRTRAVSASSSSLLCRAKTCPTAQAHDPITSKGYQMQHRKTHPSSIRKKITARGNVLLQQRRSDSAALPHSPPHTSHPVSASANRDVISQRAPQTNKG</sequence>
<name>A0A5C3E5M0_9BASI</name>
<feature type="compositionally biased region" description="Basic residues" evidence="1">
    <location>
        <begin position="44"/>
        <end position="55"/>
    </location>
</feature>
<dbReference type="EMBL" id="OOIN01000012">
    <property type="protein sequence ID" value="SPO25728.1"/>
    <property type="molecule type" value="Genomic_DNA"/>
</dbReference>
<feature type="compositionally biased region" description="Low complexity" evidence="1">
    <location>
        <begin position="72"/>
        <end position="90"/>
    </location>
</feature>
<feature type="region of interest" description="Disordered" evidence="1">
    <location>
        <begin position="1"/>
        <end position="20"/>
    </location>
</feature>
<feature type="region of interest" description="Disordered" evidence="1">
    <location>
        <begin position="26"/>
        <end position="55"/>
    </location>
</feature>